<accession>A0A2S5KSZ6</accession>
<sequence length="279" mass="31335">MMMQTLILPDGEPIDVLVQGQGTPLVLLHGWTSGPHIWMPFIDDLAAEYQVIAWRARGHRPAPLQTATAMSLDQLVDDLHFMLEHFQIRHPVIVGHSMGAMLLWHYIRRFGSDHLRGVVIIDQSPCLLKKGDWPFAIYGHFDEAQNQALQAEMRQNFAEAALNLAARGLNPRITAAIEQDHPLIQQLRSYLGTLHAPALIQLWQDMTRQDWRDVPPTISVPVALLYGGKSQFYPVGVVQYLCEEMPQAQATVFAEADHSPQLSAPDEFRAALLSALRAM</sequence>
<dbReference type="OrthoDB" id="5289478at2"/>
<dbReference type="PANTHER" id="PTHR43798:SF31">
    <property type="entry name" value="AB HYDROLASE SUPERFAMILY PROTEIN YCLE"/>
    <property type="match status" value="1"/>
</dbReference>
<protein>
    <submittedName>
        <fullName evidence="3">Alpha/beta hydrolase</fullName>
    </submittedName>
</protein>
<dbReference type="Proteomes" id="UP000238196">
    <property type="component" value="Unassembled WGS sequence"/>
</dbReference>
<dbReference type="GO" id="GO:0016020">
    <property type="term" value="C:membrane"/>
    <property type="evidence" value="ECO:0007669"/>
    <property type="project" value="TreeGrafter"/>
</dbReference>
<reference evidence="3 4" key="1">
    <citation type="submission" date="2018-02" db="EMBL/GenBank/DDBJ databases">
        <title>novel marine gammaproteobacteria from coastal saline agro ecosystem.</title>
        <authorList>
            <person name="Krishnan R."/>
            <person name="Ramesh Kumar N."/>
        </authorList>
    </citation>
    <scope>NUCLEOTIDE SEQUENCE [LARGE SCALE GENOMIC DNA]</scope>
    <source>
        <strain evidence="3 4">228</strain>
    </source>
</reference>
<dbReference type="InterPro" id="IPR029058">
    <property type="entry name" value="AB_hydrolase_fold"/>
</dbReference>
<evidence type="ECO:0000313" key="3">
    <source>
        <dbReference type="EMBL" id="PPC77396.1"/>
    </source>
</evidence>
<feature type="domain" description="AB hydrolase-1" evidence="2">
    <location>
        <begin position="24"/>
        <end position="264"/>
    </location>
</feature>
<proteinExistence type="predicted"/>
<gene>
    <name evidence="3" type="ORF">C4K68_11055</name>
</gene>
<evidence type="ECO:0000256" key="1">
    <source>
        <dbReference type="ARBA" id="ARBA00022801"/>
    </source>
</evidence>
<dbReference type="EMBL" id="PRLP01000034">
    <property type="protein sequence ID" value="PPC77396.1"/>
    <property type="molecule type" value="Genomic_DNA"/>
</dbReference>
<evidence type="ECO:0000313" key="4">
    <source>
        <dbReference type="Proteomes" id="UP000238196"/>
    </source>
</evidence>
<evidence type="ECO:0000259" key="2">
    <source>
        <dbReference type="Pfam" id="PF00561"/>
    </source>
</evidence>
<dbReference type="Gene3D" id="3.40.50.1820">
    <property type="entry name" value="alpha/beta hydrolase"/>
    <property type="match status" value="1"/>
</dbReference>
<organism evidence="3 4">
    <name type="scientific">Proteobacteria bacterium 228</name>
    <dbReference type="NCBI Taxonomy" id="2083153"/>
    <lineage>
        <taxon>Bacteria</taxon>
        <taxon>Pseudomonadati</taxon>
        <taxon>Pseudomonadota</taxon>
    </lineage>
</organism>
<keyword evidence="1 3" id="KW-0378">Hydrolase</keyword>
<dbReference type="InterPro" id="IPR000073">
    <property type="entry name" value="AB_hydrolase_1"/>
</dbReference>
<dbReference type="SUPFAM" id="SSF53474">
    <property type="entry name" value="alpha/beta-Hydrolases"/>
    <property type="match status" value="1"/>
</dbReference>
<dbReference type="GO" id="GO:0016787">
    <property type="term" value="F:hydrolase activity"/>
    <property type="evidence" value="ECO:0007669"/>
    <property type="project" value="UniProtKB-KW"/>
</dbReference>
<dbReference type="InterPro" id="IPR050266">
    <property type="entry name" value="AB_hydrolase_sf"/>
</dbReference>
<dbReference type="PANTHER" id="PTHR43798">
    <property type="entry name" value="MONOACYLGLYCEROL LIPASE"/>
    <property type="match status" value="1"/>
</dbReference>
<name>A0A2S5KSZ6_9PROT</name>
<dbReference type="AlphaFoldDB" id="A0A2S5KSZ6"/>
<comment type="caution">
    <text evidence="3">The sequence shown here is derived from an EMBL/GenBank/DDBJ whole genome shotgun (WGS) entry which is preliminary data.</text>
</comment>
<dbReference type="Pfam" id="PF00561">
    <property type="entry name" value="Abhydrolase_1"/>
    <property type="match status" value="1"/>
</dbReference>